<evidence type="ECO:0000313" key="7">
    <source>
        <dbReference type="EMBL" id="KAE9220565.1"/>
    </source>
</evidence>
<dbReference type="EMBL" id="QXGF01000957">
    <property type="protein sequence ID" value="KAE8933974.1"/>
    <property type="molecule type" value="Genomic_DNA"/>
</dbReference>
<dbReference type="Gene3D" id="3.30.420.10">
    <property type="entry name" value="Ribonuclease H-like superfamily/Ribonuclease H"/>
    <property type="match status" value="1"/>
</dbReference>
<dbReference type="AlphaFoldDB" id="A0A6A3YK98"/>
<organism evidence="7 9">
    <name type="scientific">Phytophthora fragariae</name>
    <dbReference type="NCBI Taxonomy" id="53985"/>
    <lineage>
        <taxon>Eukaryota</taxon>
        <taxon>Sar</taxon>
        <taxon>Stramenopiles</taxon>
        <taxon>Oomycota</taxon>
        <taxon>Peronosporomycetes</taxon>
        <taxon>Peronosporales</taxon>
        <taxon>Peronosporaceae</taxon>
        <taxon>Phytophthora</taxon>
    </lineage>
</organism>
<dbReference type="Pfam" id="PF16488">
    <property type="entry name" value="ArgoL2"/>
    <property type="match status" value="1"/>
</dbReference>
<feature type="domain" description="Piwi" evidence="3">
    <location>
        <begin position="681"/>
        <end position="986"/>
    </location>
</feature>
<dbReference type="GO" id="GO:0003723">
    <property type="term" value="F:RNA binding"/>
    <property type="evidence" value="ECO:0007669"/>
    <property type="project" value="InterPro"/>
</dbReference>
<dbReference type="EMBL" id="QXGD01000910">
    <property type="protein sequence ID" value="KAE9220565.1"/>
    <property type="molecule type" value="Genomic_DNA"/>
</dbReference>
<evidence type="ECO:0000313" key="6">
    <source>
        <dbReference type="EMBL" id="KAE9101618.1"/>
    </source>
</evidence>
<dbReference type="Proteomes" id="UP000440367">
    <property type="component" value="Unassembled WGS sequence"/>
</dbReference>
<dbReference type="Pfam" id="PF16486">
    <property type="entry name" value="ArgoN"/>
    <property type="match status" value="1"/>
</dbReference>
<dbReference type="CDD" id="cd02846">
    <property type="entry name" value="PAZ_argonaute_like"/>
    <property type="match status" value="1"/>
</dbReference>
<evidence type="ECO:0000313" key="11">
    <source>
        <dbReference type="Proteomes" id="UP000460718"/>
    </source>
</evidence>
<sequence>MKITTSLVGVVEVRIGEAVAVEVLLVAAVKTSTMSTMTTMIGGDVRLEAVRVLAVTVGVFHKIVVAVEVNDGEVVARTGEAALEMAGDAVTRTRTIATALVRLKDVVRLAVARRPTITRNDQRPAAQVHHSPDHGQADAEWEGNTQPLEVKSDDPYVGASVALSCKSGVGSSGSSQRLKSNCYQVTTDISKCSGIFQYDVTIEVAQESEGGGQAFGGRPLVRPLLRQVVQDAIEQNQDLFRKILVVHNGGNALFTPSALPFPNHVGVLNVHSSARNGYGTDPPGVARGKTRSFSVRIRLANELEVNVLQEAYTNPRVVVQPLVYALNAVMKAGFVGTLVESKGNLYSRIDAMKLNGGRVLYKGHHQTVRLGAGSLVLNLDRVWREFYDEGPLLEVVRDAFGARDYGSIRVGDLQETFRLARAVKRLVVRVTHRVTRLQTVSGVSDSSAQATMINVDGNSISVEKYFLDRYHIRLRFPDLPPVNLGGRRPGSESWVPMELCEVAPDQPYSGPDRSNTASIRTQAVVRPQVRMNGIQRLRESFNFENDPYLKAFGLSVAERMESVGARVLTSPGIKYGNGLHYPKNGSWNLQDKTFVKPCTLSNWGVVICSTSNGSRPCVTRQAADNFVRNLCREAANRGIQVTNRNPAIVSSEDRPRGSLESWLTTCHDRLERDRIPRGDPQLIVVIKADDDAMEYQEIKRTMNTMLGIPSQCITAAVLARARVQVLANICLKINAKLGGRNVEFPEGTLPLMHDEPTILIGADVCYPKSDKGARPPISSVTASLDRHSSVYVARLSVLSGRNDFSHLPQMLWELFIEHYKHSRRQPEHVVYYRSGVSTSRIEDVVKGEMMALRRAFRMLAADYEPRVTFVVANKHHHVRLFVSDGGGRNQRDRSGNPVPGTIVDSGTLADPQRLEFFLMGHSGIQGTSVPTQYTVMVDENNLSADQAEELTYRLCYSYARCTRSVSIAPPLYYAQLAAEHALGSLADVSTDCSSTSSNMASTYTLAGLSDKLGGVMFFA</sequence>
<dbReference type="InterPro" id="IPR012337">
    <property type="entry name" value="RNaseH-like_sf"/>
</dbReference>
<feature type="region of interest" description="Disordered" evidence="1">
    <location>
        <begin position="118"/>
        <end position="141"/>
    </location>
</feature>
<evidence type="ECO:0000259" key="3">
    <source>
        <dbReference type="PROSITE" id="PS50822"/>
    </source>
</evidence>
<dbReference type="InterPro" id="IPR036397">
    <property type="entry name" value="RNaseH_sf"/>
</dbReference>
<dbReference type="SMART" id="SM00950">
    <property type="entry name" value="Piwi"/>
    <property type="match status" value="1"/>
</dbReference>
<dbReference type="InterPro" id="IPR003100">
    <property type="entry name" value="PAZ_dom"/>
</dbReference>
<name>A0A6A3YK98_9STRA</name>
<dbReference type="Proteomes" id="UP000460718">
    <property type="component" value="Unassembled WGS sequence"/>
</dbReference>
<feature type="region of interest" description="Disordered" evidence="1">
    <location>
        <begin position="882"/>
        <end position="904"/>
    </location>
</feature>
<dbReference type="Pfam" id="PF02171">
    <property type="entry name" value="Piwi"/>
    <property type="match status" value="1"/>
</dbReference>
<evidence type="ECO:0000313" key="5">
    <source>
        <dbReference type="EMBL" id="KAE8999921.1"/>
    </source>
</evidence>
<dbReference type="PROSITE" id="PS50821">
    <property type="entry name" value="PAZ"/>
    <property type="match status" value="1"/>
</dbReference>
<evidence type="ECO:0000256" key="1">
    <source>
        <dbReference type="SAM" id="MobiDB-lite"/>
    </source>
</evidence>
<evidence type="ECO:0000313" key="10">
    <source>
        <dbReference type="Proteomes" id="UP000441208"/>
    </source>
</evidence>
<dbReference type="InterPro" id="IPR003165">
    <property type="entry name" value="Piwi"/>
</dbReference>
<dbReference type="SUPFAM" id="SSF53098">
    <property type="entry name" value="Ribonuclease H-like"/>
    <property type="match status" value="1"/>
</dbReference>
<gene>
    <name evidence="7" type="ORF">PF002_g15854</name>
    <name evidence="6" type="ORF">PF007_g15076</name>
    <name evidence="4" type="ORF">PF009_g16031</name>
    <name evidence="5" type="ORF">PF011_g14420</name>
</gene>
<dbReference type="Gene3D" id="2.170.260.10">
    <property type="entry name" value="paz domain"/>
    <property type="match status" value="1"/>
</dbReference>
<dbReference type="Proteomes" id="UP000429523">
    <property type="component" value="Unassembled WGS sequence"/>
</dbReference>
<evidence type="ECO:0000313" key="8">
    <source>
        <dbReference type="Proteomes" id="UP000429523"/>
    </source>
</evidence>
<dbReference type="PANTHER" id="PTHR22891">
    <property type="entry name" value="EUKARYOTIC TRANSLATION INITIATION FACTOR 2C"/>
    <property type="match status" value="1"/>
</dbReference>
<feature type="domain" description="PAZ" evidence="2">
    <location>
        <begin position="391"/>
        <end position="504"/>
    </location>
</feature>
<dbReference type="InterPro" id="IPR036085">
    <property type="entry name" value="PAZ_dom_sf"/>
</dbReference>
<dbReference type="InterPro" id="IPR032473">
    <property type="entry name" value="Argonaute_Mid_dom"/>
</dbReference>
<comment type="caution">
    <text evidence="7">The sequence shown here is derived from an EMBL/GenBank/DDBJ whole genome shotgun (WGS) entry which is preliminary data.</text>
</comment>
<evidence type="ECO:0008006" key="12">
    <source>
        <dbReference type="Google" id="ProtNLM"/>
    </source>
</evidence>
<dbReference type="Pfam" id="PF02170">
    <property type="entry name" value="PAZ"/>
    <property type="match status" value="1"/>
</dbReference>
<dbReference type="InterPro" id="IPR032472">
    <property type="entry name" value="ArgoL2"/>
</dbReference>
<dbReference type="PROSITE" id="PS50822">
    <property type="entry name" value="PIWI"/>
    <property type="match status" value="1"/>
</dbReference>
<dbReference type="Gene3D" id="3.40.50.2300">
    <property type="match status" value="1"/>
</dbReference>
<dbReference type="Proteomes" id="UP000441208">
    <property type="component" value="Unassembled WGS sequence"/>
</dbReference>
<dbReference type="Pfam" id="PF16487">
    <property type="entry name" value="ArgoMid"/>
    <property type="match status" value="1"/>
</dbReference>
<reference evidence="8 9" key="1">
    <citation type="submission" date="2018-08" db="EMBL/GenBank/DDBJ databases">
        <title>Genomic investigation of the strawberry pathogen Phytophthora fragariae indicates pathogenicity is determined by transcriptional variation in three key races.</title>
        <authorList>
            <person name="Adams T.M."/>
            <person name="Armitage A.D."/>
            <person name="Sobczyk M.K."/>
            <person name="Bates H.J."/>
            <person name="Dunwell J.M."/>
            <person name="Nellist C.F."/>
            <person name="Harrison R.J."/>
        </authorList>
    </citation>
    <scope>NUCLEOTIDE SEQUENCE [LARGE SCALE GENOMIC DNA]</scope>
    <source>
        <strain evidence="7 9">BC-1</strain>
        <strain evidence="6 10">NOV-71</strain>
        <strain evidence="4 8">NOV-9</strain>
        <strain evidence="5 11">SCRP245</strain>
    </source>
</reference>
<dbReference type="EMBL" id="QXFW01000931">
    <property type="protein sequence ID" value="KAE8999921.1"/>
    <property type="molecule type" value="Genomic_DNA"/>
</dbReference>
<dbReference type="InterPro" id="IPR032474">
    <property type="entry name" value="Argonaute_N"/>
</dbReference>
<evidence type="ECO:0000313" key="4">
    <source>
        <dbReference type="EMBL" id="KAE8933974.1"/>
    </source>
</evidence>
<proteinExistence type="predicted"/>
<evidence type="ECO:0000313" key="9">
    <source>
        <dbReference type="Proteomes" id="UP000440367"/>
    </source>
</evidence>
<accession>A0A6A3YK98</accession>
<dbReference type="SUPFAM" id="SSF101690">
    <property type="entry name" value="PAZ domain"/>
    <property type="match status" value="1"/>
</dbReference>
<evidence type="ECO:0000259" key="2">
    <source>
        <dbReference type="PROSITE" id="PS50821"/>
    </source>
</evidence>
<protein>
    <recommendedName>
        <fullName evidence="12">Protein argonaute-2</fullName>
    </recommendedName>
</protein>
<dbReference type="EMBL" id="QXFZ01000907">
    <property type="protein sequence ID" value="KAE9101618.1"/>
    <property type="molecule type" value="Genomic_DNA"/>
</dbReference>